<dbReference type="RefSeq" id="WP_022970329.1">
    <property type="nucleotide sequence ID" value="NZ_ATVD01000006.1"/>
</dbReference>
<dbReference type="InterPro" id="IPR038081">
    <property type="entry name" value="CalX-like_sf"/>
</dbReference>
<organism evidence="2 3">
    <name type="scientific">Arenimonas oryziterrae DSM 21050 = YC6267</name>
    <dbReference type="NCBI Taxonomy" id="1121015"/>
    <lineage>
        <taxon>Bacteria</taxon>
        <taxon>Pseudomonadati</taxon>
        <taxon>Pseudomonadota</taxon>
        <taxon>Gammaproteobacteria</taxon>
        <taxon>Lysobacterales</taxon>
        <taxon>Lysobacteraceae</taxon>
        <taxon>Arenimonas</taxon>
    </lineage>
</organism>
<comment type="caution">
    <text evidence="2">The sequence shown here is derived from an EMBL/GenBank/DDBJ whole genome shotgun (WGS) entry which is preliminary data.</text>
</comment>
<evidence type="ECO:0008006" key="4">
    <source>
        <dbReference type="Google" id="ProtNLM"/>
    </source>
</evidence>
<protein>
    <recommendedName>
        <fullName evidence="4">Calx-beta domain-containing protein</fullName>
    </recommendedName>
</protein>
<evidence type="ECO:0000256" key="1">
    <source>
        <dbReference type="SAM" id="SignalP"/>
    </source>
</evidence>
<evidence type="ECO:0000313" key="2">
    <source>
        <dbReference type="EMBL" id="KFN42635.1"/>
    </source>
</evidence>
<keyword evidence="3" id="KW-1185">Reference proteome</keyword>
<proteinExistence type="predicted"/>
<dbReference type="Proteomes" id="UP000029385">
    <property type="component" value="Unassembled WGS sequence"/>
</dbReference>
<dbReference type="STRING" id="1121015.GCA_000420545_02728"/>
<name>A0A091BDZ7_9GAMM</name>
<feature type="chain" id="PRO_5001869698" description="Calx-beta domain-containing protein" evidence="1">
    <location>
        <begin position="50"/>
        <end position="1288"/>
    </location>
</feature>
<dbReference type="OrthoDB" id="9800417at2"/>
<reference evidence="2 3" key="1">
    <citation type="submission" date="2013-09" db="EMBL/GenBank/DDBJ databases">
        <title>Genome sequencing of Arenimonas oryziterrae.</title>
        <authorList>
            <person name="Chen F."/>
            <person name="Wang G."/>
        </authorList>
    </citation>
    <scope>NUCLEOTIDE SEQUENCE [LARGE SCALE GENOMIC DNA]</scope>
    <source>
        <strain evidence="2 3">YC6267</strain>
    </source>
</reference>
<gene>
    <name evidence="2" type="ORF">N789_13420</name>
</gene>
<dbReference type="SUPFAM" id="SSF56219">
    <property type="entry name" value="DNase I-like"/>
    <property type="match status" value="1"/>
</dbReference>
<dbReference type="InterPro" id="IPR036691">
    <property type="entry name" value="Endo/exonu/phosph_ase_sf"/>
</dbReference>
<dbReference type="eggNOG" id="COG2374">
    <property type="taxonomic scope" value="Bacteria"/>
</dbReference>
<evidence type="ECO:0000313" key="3">
    <source>
        <dbReference type="Proteomes" id="UP000029385"/>
    </source>
</evidence>
<keyword evidence="1" id="KW-0732">Signal</keyword>
<dbReference type="EMBL" id="AVCI01000009">
    <property type="protein sequence ID" value="KFN42635.1"/>
    <property type="molecule type" value="Genomic_DNA"/>
</dbReference>
<accession>A0A091BDZ7</accession>
<sequence>MGRNNRVSWWSKLLSEKALHHRHVFVADRSAGKLLIALLALAASSNGFAQTCVSLAAGNYGQNFDSLAGTGTAANTTLPAGWYMLESGTAANTTYTAGTGSGTSGDTYSFGSATTPSDRALGMLRSGSLAPVVGACFVNDTGAPLSSVALEYIGEEWRLGAASRTDSLVFNYSTDATSLSTGTWSAIVGSPLDFVTPATAAPTGAKDGNVAANRTQLSHNLGVSIPAGATLWVRWTDVDVSGSDDGLAIDNFLLSMNAGPVTPNLAIGDVAFGEGDSGSNTMLFTITLSSAAGPGGVQFNIHTSDGSATVADGDYVAASFDGQTIPQGSTSGIFTVQINGDTTPEANETFLVDIDTVTGANVTDAQAIGTIQNDDFVLVPVHAIQGSGSVSPYAVGSIVATEGIVTARTSNGFFVQTPDAEVDADPATSEGVFVFTSTAPPASAAVGNRVRINATLDEYNPGGQLPLTELKNATVVQVGSGNPLPAPIVLTVADANAASPLGWLERYEGMRVSVPSLKVIAPVDGNITESSAVSSSNGLFYGVLPTIARPMREPGIDVLDPIVPPPGVTPPVFDHNPEMLRVRSNGQTGAPIISVDVGDTVNGLVGVLDYGFAYYTITPDPAAGASVVLGSQATAVSARATDEITIGGFNLLHFFDDVADGNGATKLTTLAYQNRLKKTGNAICAYTRNPDVLGVIEVEHIKALTDLADSINANGGNALFPNSCSENPHYQAYLIEGNDIGGIDVGFLLKTTEVAAGKPRVEVVSIEQIGKDALFTNADNSTELLNDRPPLVLVARINQANGASQTVTVIANHLRSLIDVNTTTVGTKGWATVGDRVRAKRGEQARFLAALIQARQTANPNEKIVLLGDFNAFEFNDGFVDSMGIVTGREAGPTQVLRYVDSPITTPLTNTAELAPAAERYSFSFDGNAQSLDHMVVNQAVLDSFAGVRAEHARINADFGIDNYGDFAVPVRVSDHDPVVLFLQEASFRTTALSVTMPGPPFDVVAGDDMDFVVNVGNAGDAPVGNIKLDLTIHPFFGSAPGAPLPAVDFPALLSVDVPSGWSCGAFAEDTAGYFLAHCTSSTSSIAPSNAFVVTMTTSLALDDIVVSLGAAVSSSATDSDPADNSATRSHSIYATRDLVAQVQGPAGPLKVGEETKFLVTMANEGQADETHQLLSVRVNAPAGAVRQIVSPQYDCLAGQDTPTDSVWVCEPLSGEVLVAGTSKAIVVTVAPTFAQGNGALTVEATLRTVRGEWDWRDPNAGNNVGTVSVPVVGHGIPPQPVPSPRLD</sequence>
<dbReference type="PANTHER" id="PTHR42834:SF1">
    <property type="entry name" value="ENDONUCLEASE_EXONUCLEASE_PHOSPHATASE FAMILY PROTEIN (AFU_ORTHOLOGUE AFUA_3G09210)"/>
    <property type="match status" value="1"/>
</dbReference>
<dbReference type="PATRIC" id="fig|1121015.4.peg.2157"/>
<dbReference type="CDD" id="cd04486">
    <property type="entry name" value="YhcR_OBF_like"/>
    <property type="match status" value="1"/>
</dbReference>
<dbReference type="SUPFAM" id="SSF141072">
    <property type="entry name" value="CalX-like"/>
    <property type="match status" value="1"/>
</dbReference>
<dbReference type="Gene3D" id="3.60.10.10">
    <property type="entry name" value="Endonuclease/exonuclease/phosphatase"/>
    <property type="match status" value="1"/>
</dbReference>
<dbReference type="Gene3D" id="2.60.40.2030">
    <property type="match status" value="1"/>
</dbReference>
<feature type="signal peptide" evidence="1">
    <location>
        <begin position="1"/>
        <end position="49"/>
    </location>
</feature>
<dbReference type="PANTHER" id="PTHR42834">
    <property type="entry name" value="ENDONUCLEASE/EXONUCLEASE/PHOSPHATASE FAMILY PROTEIN (AFU_ORTHOLOGUE AFUA_3G09210)"/>
    <property type="match status" value="1"/>
</dbReference>